<reference evidence="15 16" key="1">
    <citation type="submission" date="2019-03" db="EMBL/GenBank/DDBJ databases">
        <title>Genomic Encyclopedia of Type Strains, Phase IV (KMG-IV): sequencing the most valuable type-strain genomes for metagenomic binning, comparative biology and taxonomic classification.</title>
        <authorList>
            <person name="Goeker M."/>
        </authorList>
    </citation>
    <scope>NUCLEOTIDE SEQUENCE [LARGE SCALE GENOMIC DNA]</scope>
    <source>
        <strain evidence="15 16">DSM 13605</strain>
    </source>
</reference>
<dbReference type="AlphaFoldDB" id="A0A4R3N6R7"/>
<sequence>MSAQSRPRYSRLQRHLHWWMALLVVLAYVLIEQRGLFPRGSGGRIAMMQGHFWAGITIFLLALWRIATRRRRGAPPITPALDGLTALASKLMHLALYAFFIVMPLLGLATAWSDGKQIMIPFTGVALPALLPENRPLAHTLEDIHGTIGDIFYWVIGLHVLAALYHHWVRRDDTLRRML</sequence>
<keyword evidence="16" id="KW-1185">Reference proteome</keyword>
<name>A0A4R3N6R7_9GAMM</name>
<keyword evidence="5" id="KW-0349">Heme</keyword>
<accession>A0A4R3N6R7</accession>
<evidence type="ECO:0000256" key="8">
    <source>
        <dbReference type="ARBA" id="ARBA00022982"/>
    </source>
</evidence>
<evidence type="ECO:0000256" key="10">
    <source>
        <dbReference type="ARBA" id="ARBA00023004"/>
    </source>
</evidence>
<keyword evidence="7" id="KW-0479">Metal-binding</keyword>
<evidence type="ECO:0000256" key="1">
    <source>
        <dbReference type="ARBA" id="ARBA00001970"/>
    </source>
</evidence>
<keyword evidence="3" id="KW-0813">Transport</keyword>
<keyword evidence="8" id="KW-0249">Electron transport</keyword>
<keyword evidence="4" id="KW-1003">Cell membrane</keyword>
<dbReference type="Proteomes" id="UP000295414">
    <property type="component" value="Unassembled WGS sequence"/>
</dbReference>
<dbReference type="OrthoDB" id="8589936at2"/>
<keyword evidence="11 13" id="KW-0472">Membrane</keyword>
<feature type="transmembrane region" description="Helical" evidence="13">
    <location>
        <begin position="51"/>
        <end position="67"/>
    </location>
</feature>
<evidence type="ECO:0000256" key="7">
    <source>
        <dbReference type="ARBA" id="ARBA00022723"/>
    </source>
</evidence>
<evidence type="ECO:0000256" key="13">
    <source>
        <dbReference type="SAM" id="Phobius"/>
    </source>
</evidence>
<dbReference type="GO" id="GO:0046872">
    <property type="term" value="F:metal ion binding"/>
    <property type="evidence" value="ECO:0007669"/>
    <property type="project" value="UniProtKB-KW"/>
</dbReference>
<evidence type="ECO:0000256" key="9">
    <source>
        <dbReference type="ARBA" id="ARBA00022989"/>
    </source>
</evidence>
<comment type="caution">
    <text evidence="15">The sequence shown here is derived from an EMBL/GenBank/DDBJ whole genome shotgun (WGS) entry which is preliminary data.</text>
</comment>
<dbReference type="PANTHER" id="PTHR30529">
    <property type="entry name" value="CYTOCHROME B561"/>
    <property type="match status" value="1"/>
</dbReference>
<evidence type="ECO:0000256" key="3">
    <source>
        <dbReference type="ARBA" id="ARBA00022448"/>
    </source>
</evidence>
<dbReference type="Pfam" id="PF01292">
    <property type="entry name" value="Ni_hydr_CYTB"/>
    <property type="match status" value="1"/>
</dbReference>
<gene>
    <name evidence="15" type="ORF">EDC34_107101</name>
</gene>
<feature type="transmembrane region" description="Helical" evidence="13">
    <location>
        <begin position="12"/>
        <end position="31"/>
    </location>
</feature>
<dbReference type="SUPFAM" id="SSF81342">
    <property type="entry name" value="Transmembrane di-heme cytochromes"/>
    <property type="match status" value="1"/>
</dbReference>
<dbReference type="InterPro" id="IPR011577">
    <property type="entry name" value="Cyt_b561_bac/Ni-Hgenase"/>
</dbReference>
<evidence type="ECO:0000259" key="14">
    <source>
        <dbReference type="Pfam" id="PF01292"/>
    </source>
</evidence>
<keyword evidence="6 13" id="KW-0812">Transmembrane</keyword>
<feature type="transmembrane region" description="Helical" evidence="13">
    <location>
        <begin position="151"/>
        <end position="169"/>
    </location>
</feature>
<dbReference type="GO" id="GO:0005886">
    <property type="term" value="C:plasma membrane"/>
    <property type="evidence" value="ECO:0007669"/>
    <property type="project" value="UniProtKB-SubCell"/>
</dbReference>
<comment type="cofactor">
    <cofactor evidence="1">
        <name>heme b</name>
        <dbReference type="ChEBI" id="CHEBI:60344"/>
    </cofactor>
</comment>
<evidence type="ECO:0000256" key="11">
    <source>
        <dbReference type="ARBA" id="ARBA00023136"/>
    </source>
</evidence>
<evidence type="ECO:0000256" key="2">
    <source>
        <dbReference type="ARBA" id="ARBA00004651"/>
    </source>
</evidence>
<dbReference type="GO" id="GO:0009055">
    <property type="term" value="F:electron transfer activity"/>
    <property type="evidence" value="ECO:0007669"/>
    <property type="project" value="InterPro"/>
</dbReference>
<keyword evidence="9 13" id="KW-1133">Transmembrane helix</keyword>
<protein>
    <submittedName>
        <fullName evidence="15">Cytochrome b561</fullName>
    </submittedName>
</protein>
<evidence type="ECO:0000313" key="15">
    <source>
        <dbReference type="EMBL" id="TCT22549.1"/>
    </source>
</evidence>
<dbReference type="InterPro" id="IPR016174">
    <property type="entry name" value="Di-haem_cyt_TM"/>
</dbReference>
<evidence type="ECO:0000256" key="12">
    <source>
        <dbReference type="ARBA" id="ARBA00037975"/>
    </source>
</evidence>
<dbReference type="PANTHER" id="PTHR30529:SF3">
    <property type="entry name" value="CYTOCHROME B561 HOMOLOG 1"/>
    <property type="match status" value="1"/>
</dbReference>
<proteinExistence type="inferred from homology"/>
<comment type="subcellular location">
    <subcellularLocation>
        <location evidence="2">Cell membrane</location>
        <topology evidence="2">Multi-pass membrane protein</topology>
    </subcellularLocation>
</comment>
<evidence type="ECO:0000256" key="4">
    <source>
        <dbReference type="ARBA" id="ARBA00022475"/>
    </source>
</evidence>
<dbReference type="GO" id="GO:0020037">
    <property type="term" value="F:heme binding"/>
    <property type="evidence" value="ECO:0007669"/>
    <property type="project" value="TreeGrafter"/>
</dbReference>
<dbReference type="GO" id="GO:0022904">
    <property type="term" value="P:respiratory electron transport chain"/>
    <property type="evidence" value="ECO:0007669"/>
    <property type="project" value="InterPro"/>
</dbReference>
<dbReference type="EMBL" id="SMAP01000007">
    <property type="protein sequence ID" value="TCT22549.1"/>
    <property type="molecule type" value="Genomic_DNA"/>
</dbReference>
<dbReference type="InterPro" id="IPR052168">
    <property type="entry name" value="Cytochrome_b561_oxidase"/>
</dbReference>
<evidence type="ECO:0000313" key="16">
    <source>
        <dbReference type="Proteomes" id="UP000295414"/>
    </source>
</evidence>
<keyword evidence="10" id="KW-0408">Iron</keyword>
<dbReference type="RefSeq" id="WP_114960480.1">
    <property type="nucleotide sequence ID" value="NZ_MSZW01000022.1"/>
</dbReference>
<comment type="similarity">
    <text evidence="12">Belongs to the cytochrome b561 family.</text>
</comment>
<evidence type="ECO:0000256" key="6">
    <source>
        <dbReference type="ARBA" id="ARBA00022692"/>
    </source>
</evidence>
<feature type="domain" description="Cytochrome b561 bacterial/Ni-hydrogenase" evidence="14">
    <location>
        <begin position="8"/>
        <end position="179"/>
    </location>
</feature>
<feature type="transmembrane region" description="Helical" evidence="13">
    <location>
        <begin position="94"/>
        <end position="112"/>
    </location>
</feature>
<organism evidence="15 16">
    <name type="scientific">Thermomonas haemolytica</name>
    <dbReference type="NCBI Taxonomy" id="141949"/>
    <lineage>
        <taxon>Bacteria</taxon>
        <taxon>Pseudomonadati</taxon>
        <taxon>Pseudomonadota</taxon>
        <taxon>Gammaproteobacteria</taxon>
        <taxon>Lysobacterales</taxon>
        <taxon>Lysobacteraceae</taxon>
        <taxon>Thermomonas</taxon>
    </lineage>
</organism>
<evidence type="ECO:0000256" key="5">
    <source>
        <dbReference type="ARBA" id="ARBA00022617"/>
    </source>
</evidence>